<dbReference type="Gene3D" id="2.60.120.650">
    <property type="entry name" value="Cupin"/>
    <property type="match status" value="1"/>
</dbReference>
<sequence>MDEAAQKRKRQARNRRRADKKRAKKVALYGKTPVARALEGEGSDEGASSGEEGRGGEQARASAGAEGRKKNKAAPSLAARLAARQQEEKAKAGKKKKKKTGKKHEHQGEEEEEEPNGLNPGTANGAKKKNKKKAGGKSAKSDDAAAPGTKEVEAICEAAGGDFRLAGERALQWILGGATTVEDFMSEYYETKPLLVRRNKTGQTTYFDGLLAKTDIEKALQAGKLQHNRDFSLTAYRDGARKTLMHDTEAVADAKEVMSLFGETQGASVRLLRPQELSKTIWKLVTLMEGLFGCGGGANAYLTPKGSQGFAPHYDDIDAFILQLEGAKEWTVYHHYESKKQDDDDDEEAEEEGEEDGKDDDDAEDDEEDEEDEDPDVLFPRNPRYSSKDFTEEQVAKHLKVAIHTTLEPGDVLYIPRGMVHHARSKLREHSLHVTLSVGQLNTWADFIREALPHAIQRTCMDDKALDCEPLRRNLPRELANFMGVVNSDQESDPRRHQFVAEMIRLISEHVLQNIDFDLIADRMGVKFQHDRHQPLGVLAVPQEASMAVESVADGRPATEDDIPEDELEQIDVDSQVVLAAKGVGTLTVEGNAALFYHSCLNTRTYHATDSRGLEFELEDAEMLEQILNSDPSTPLTVGKLKHPDSDEDKLRVVRFLVRERVLLMCD</sequence>
<gene>
    <name evidence="15" type="ORF">FCC1311_095192</name>
</gene>
<dbReference type="GO" id="GO:0032259">
    <property type="term" value="P:methylation"/>
    <property type="evidence" value="ECO:0007669"/>
    <property type="project" value="UniProtKB-KW"/>
</dbReference>
<keyword evidence="11 12" id="KW-0539">Nucleus</keyword>
<evidence type="ECO:0000256" key="12">
    <source>
        <dbReference type="RuleBase" id="RU366061"/>
    </source>
</evidence>
<dbReference type="GO" id="GO:0032453">
    <property type="term" value="F:histone H3K4 demethylase activity"/>
    <property type="evidence" value="ECO:0007669"/>
    <property type="project" value="TreeGrafter"/>
</dbReference>
<proteinExistence type="inferred from homology"/>
<evidence type="ECO:0000256" key="2">
    <source>
        <dbReference type="ARBA" id="ARBA00010309"/>
    </source>
</evidence>
<protein>
    <recommendedName>
        <fullName evidence="12">Bifunctional lysine-specific demethylase and histidyl-hydroxylase</fullName>
        <ecNumber evidence="12">1.14.11.-</ecNumber>
    </recommendedName>
</protein>
<evidence type="ECO:0000259" key="14">
    <source>
        <dbReference type="PROSITE" id="PS51184"/>
    </source>
</evidence>
<dbReference type="Pfam" id="PF21233">
    <property type="entry name" value="WHD_RIOX1"/>
    <property type="match status" value="1"/>
</dbReference>
<keyword evidence="5" id="KW-0156">Chromatin regulator</keyword>
<keyword evidence="3" id="KW-0678">Repressor</keyword>
<feature type="region of interest" description="Disordered" evidence="13">
    <location>
        <begin position="1"/>
        <end position="149"/>
    </location>
</feature>
<organism evidence="15 16">
    <name type="scientific">Hondaea fermentalgiana</name>
    <dbReference type="NCBI Taxonomy" id="2315210"/>
    <lineage>
        <taxon>Eukaryota</taxon>
        <taxon>Sar</taxon>
        <taxon>Stramenopiles</taxon>
        <taxon>Bigyra</taxon>
        <taxon>Labyrinthulomycetes</taxon>
        <taxon>Thraustochytrida</taxon>
        <taxon>Thraustochytriidae</taxon>
        <taxon>Hondaea</taxon>
    </lineage>
</organism>
<dbReference type="PROSITE" id="PS51184">
    <property type="entry name" value="JMJC"/>
    <property type="match status" value="1"/>
</dbReference>
<keyword evidence="10 12" id="KW-0804">Transcription</keyword>
<evidence type="ECO:0000313" key="16">
    <source>
        <dbReference type="Proteomes" id="UP000241890"/>
    </source>
</evidence>
<evidence type="ECO:0000256" key="8">
    <source>
        <dbReference type="ARBA" id="ARBA00023004"/>
    </source>
</evidence>
<comment type="caution">
    <text evidence="15">The sequence shown here is derived from an EMBL/GenBank/DDBJ whole genome shotgun (WGS) entry which is preliminary data.</text>
</comment>
<comment type="similarity">
    <text evidence="2">Belongs to the ROX family. NO66 subfamily.</text>
</comment>
<feature type="compositionally biased region" description="Acidic residues" evidence="13">
    <location>
        <begin position="343"/>
        <end position="376"/>
    </location>
</feature>
<keyword evidence="15" id="KW-0808">Transferase</keyword>
<dbReference type="InParanoid" id="A0A2R5GRS2"/>
<dbReference type="PANTHER" id="PTHR13096:SF8">
    <property type="entry name" value="RIBOSOMAL OXYGENASE 1"/>
    <property type="match status" value="1"/>
</dbReference>
<dbReference type="Pfam" id="PF08007">
    <property type="entry name" value="JmjC_2"/>
    <property type="match status" value="2"/>
</dbReference>
<keyword evidence="8 12" id="KW-0408">Iron</keyword>
<keyword evidence="15" id="KW-0489">Methyltransferase</keyword>
<dbReference type="EMBL" id="BEYU01000151">
    <property type="protein sequence ID" value="GBG33295.1"/>
    <property type="molecule type" value="Genomic_DNA"/>
</dbReference>
<dbReference type="InterPro" id="IPR003347">
    <property type="entry name" value="JmjC_dom"/>
</dbReference>
<dbReference type="Gene3D" id="3.90.930.40">
    <property type="match status" value="1"/>
</dbReference>
<evidence type="ECO:0000256" key="5">
    <source>
        <dbReference type="ARBA" id="ARBA00022853"/>
    </source>
</evidence>
<accession>A0A2R5GRS2</accession>
<keyword evidence="9 12" id="KW-0805">Transcription regulation</keyword>
<evidence type="ECO:0000256" key="1">
    <source>
        <dbReference type="ARBA" id="ARBA00004123"/>
    </source>
</evidence>
<feature type="domain" description="JmjC" evidence="14">
    <location>
        <begin position="276"/>
        <end position="455"/>
    </location>
</feature>
<feature type="region of interest" description="Disordered" evidence="13">
    <location>
        <begin position="337"/>
        <end position="385"/>
    </location>
</feature>
<dbReference type="Gene3D" id="1.10.10.1500">
    <property type="entry name" value="JmjC domain-containing ribosomal oxygenase (ROX), dimer domain"/>
    <property type="match status" value="1"/>
</dbReference>
<evidence type="ECO:0000256" key="11">
    <source>
        <dbReference type="ARBA" id="ARBA00023242"/>
    </source>
</evidence>
<dbReference type="PANTHER" id="PTHR13096">
    <property type="entry name" value="MINA53 MYC INDUCED NUCLEAR ANTIGEN"/>
    <property type="match status" value="1"/>
</dbReference>
<evidence type="ECO:0000256" key="7">
    <source>
        <dbReference type="ARBA" id="ARBA00023002"/>
    </source>
</evidence>
<dbReference type="OrthoDB" id="425950at2759"/>
<keyword evidence="16" id="KW-1185">Reference proteome</keyword>
<dbReference type="EC" id="1.14.11.-" evidence="12"/>
<feature type="compositionally biased region" description="Low complexity" evidence="13">
    <location>
        <begin position="73"/>
        <end position="84"/>
    </location>
</feature>
<dbReference type="GO" id="GO:0005730">
    <property type="term" value="C:nucleolus"/>
    <property type="evidence" value="ECO:0007669"/>
    <property type="project" value="TreeGrafter"/>
</dbReference>
<dbReference type="SUPFAM" id="SSF51197">
    <property type="entry name" value="Clavaminate synthase-like"/>
    <property type="match status" value="1"/>
</dbReference>
<comment type="cofactor">
    <cofactor evidence="12">
        <name>Fe(2+)</name>
        <dbReference type="ChEBI" id="CHEBI:29033"/>
    </cofactor>
    <text evidence="12">Binds 1 Fe(2+) ion per subunit.</text>
</comment>
<name>A0A2R5GRS2_9STRA</name>
<dbReference type="Proteomes" id="UP000241890">
    <property type="component" value="Unassembled WGS sequence"/>
</dbReference>
<dbReference type="GO" id="GO:0008168">
    <property type="term" value="F:methyltransferase activity"/>
    <property type="evidence" value="ECO:0007669"/>
    <property type="project" value="UniProtKB-KW"/>
</dbReference>
<dbReference type="InterPro" id="IPR039994">
    <property type="entry name" value="NO66-like"/>
</dbReference>
<reference evidence="15 16" key="1">
    <citation type="submission" date="2017-12" db="EMBL/GenBank/DDBJ databases">
        <title>Sequencing, de novo assembly and annotation of complete genome of a new Thraustochytrid species, strain FCC1311.</title>
        <authorList>
            <person name="Sedici K."/>
            <person name="Godart F."/>
            <person name="Aiese Cigliano R."/>
            <person name="Sanseverino W."/>
            <person name="Barakat M."/>
            <person name="Ortet P."/>
            <person name="Marechal E."/>
            <person name="Cagnac O."/>
            <person name="Amato A."/>
        </authorList>
    </citation>
    <scope>NUCLEOTIDE SEQUENCE [LARGE SCALE GENOMIC DNA]</scope>
</reference>
<keyword evidence="6 12" id="KW-0223">Dioxygenase</keyword>
<keyword evidence="4 12" id="KW-0479">Metal-binding</keyword>
<comment type="function">
    <text evidence="12">Oxygenase that can act as both a histone lysine demethylase and a ribosomal histidine hydroxylase.</text>
</comment>
<evidence type="ECO:0000256" key="10">
    <source>
        <dbReference type="ARBA" id="ARBA00023163"/>
    </source>
</evidence>
<evidence type="ECO:0000256" key="6">
    <source>
        <dbReference type="ARBA" id="ARBA00022964"/>
    </source>
</evidence>
<dbReference type="AlphaFoldDB" id="A0A2R5GRS2"/>
<evidence type="ECO:0000256" key="4">
    <source>
        <dbReference type="ARBA" id="ARBA00022723"/>
    </source>
</evidence>
<evidence type="ECO:0000256" key="13">
    <source>
        <dbReference type="SAM" id="MobiDB-lite"/>
    </source>
</evidence>
<dbReference type="GO" id="GO:0051864">
    <property type="term" value="F:histone H3K36 demethylase activity"/>
    <property type="evidence" value="ECO:0007669"/>
    <property type="project" value="TreeGrafter"/>
</dbReference>
<dbReference type="InterPro" id="IPR049043">
    <property type="entry name" value="WHD_RIOX1"/>
</dbReference>
<feature type="compositionally biased region" description="Basic residues" evidence="13">
    <location>
        <begin position="7"/>
        <end position="25"/>
    </location>
</feature>
<feature type="compositionally biased region" description="Basic residues" evidence="13">
    <location>
        <begin position="92"/>
        <end position="105"/>
    </location>
</feature>
<dbReference type="GO" id="GO:0005506">
    <property type="term" value="F:iron ion binding"/>
    <property type="evidence" value="ECO:0007669"/>
    <property type="project" value="UniProtKB-UniRule"/>
</dbReference>
<feature type="compositionally biased region" description="Basic residues" evidence="13">
    <location>
        <begin position="126"/>
        <end position="135"/>
    </location>
</feature>
<keyword evidence="7 12" id="KW-0560">Oxidoreductase</keyword>
<evidence type="ECO:0000256" key="3">
    <source>
        <dbReference type="ARBA" id="ARBA00022491"/>
    </source>
</evidence>
<comment type="subcellular location">
    <subcellularLocation>
        <location evidence="1 12">Nucleus</location>
    </subcellularLocation>
</comment>
<evidence type="ECO:0000256" key="9">
    <source>
        <dbReference type="ARBA" id="ARBA00023015"/>
    </source>
</evidence>
<evidence type="ECO:0000313" key="15">
    <source>
        <dbReference type="EMBL" id="GBG33295.1"/>
    </source>
</evidence>